<dbReference type="PANTHER" id="PTHR30055">
    <property type="entry name" value="HTH-TYPE TRANSCRIPTIONAL REGULATOR RUTR"/>
    <property type="match status" value="1"/>
</dbReference>
<dbReference type="InterPro" id="IPR036271">
    <property type="entry name" value="Tet_transcr_reg_TetR-rel_C_sf"/>
</dbReference>
<dbReference type="InterPro" id="IPR009057">
    <property type="entry name" value="Homeodomain-like_sf"/>
</dbReference>
<keyword evidence="2" id="KW-0238">DNA-binding</keyword>
<sequence>MQITAGMQPEIGLSVTEAARRAQILTATIDVLAEHGYSATTFEAIRARAGLSSTRMIGYHFGTKADLMNAVLGTLLHAKEQFVLERAGQATGRTALLRAHLRAETDFVRAHPDAVRALDEVRRNAGQDPIMDALQAEMRYGRLERLLRQGQQEGEFGEFAPGVMARTIAHSVDGAAAALAADPATDLEAYGDELADLFERATRPAGAATPDQARES</sequence>
<keyword evidence="3" id="KW-0804">Transcription</keyword>
<dbReference type="PANTHER" id="PTHR30055:SF234">
    <property type="entry name" value="HTH-TYPE TRANSCRIPTIONAL REGULATOR BETI"/>
    <property type="match status" value="1"/>
</dbReference>
<dbReference type="RefSeq" id="WP_144592604.1">
    <property type="nucleotide sequence ID" value="NZ_VJWX01000521.1"/>
</dbReference>
<dbReference type="EMBL" id="VJWX01000521">
    <property type="protein sequence ID" value="TVT25447.1"/>
    <property type="molecule type" value="Genomic_DNA"/>
</dbReference>
<dbReference type="AlphaFoldDB" id="A0A558AMF1"/>
<dbReference type="GO" id="GO:0000976">
    <property type="term" value="F:transcription cis-regulatory region binding"/>
    <property type="evidence" value="ECO:0007669"/>
    <property type="project" value="TreeGrafter"/>
</dbReference>
<proteinExistence type="predicted"/>
<comment type="caution">
    <text evidence="5">The sequence shown here is derived from an EMBL/GenBank/DDBJ whole genome shotgun (WGS) entry which is preliminary data.</text>
</comment>
<keyword evidence="6" id="KW-1185">Reference proteome</keyword>
<reference evidence="5 6" key="1">
    <citation type="submission" date="2019-07" db="EMBL/GenBank/DDBJ databases">
        <authorList>
            <person name="Duangmal K."/>
            <person name="Teo W.F.A."/>
        </authorList>
    </citation>
    <scope>NUCLEOTIDE SEQUENCE [LARGE SCALE GENOMIC DNA]</scope>
    <source>
        <strain evidence="5 6">TBRC 6029</strain>
    </source>
</reference>
<reference evidence="5 6" key="2">
    <citation type="submission" date="2019-08" db="EMBL/GenBank/DDBJ databases">
        <title>Amycolatopsis acidicola sp. nov., isolated from peat swamp forest soil.</title>
        <authorList>
            <person name="Srisuk N."/>
        </authorList>
    </citation>
    <scope>NUCLEOTIDE SEQUENCE [LARGE SCALE GENOMIC DNA]</scope>
    <source>
        <strain evidence="5 6">TBRC 6029</strain>
    </source>
</reference>
<dbReference type="InterPro" id="IPR001647">
    <property type="entry name" value="HTH_TetR"/>
</dbReference>
<dbReference type="OrthoDB" id="9806334at2"/>
<evidence type="ECO:0000256" key="2">
    <source>
        <dbReference type="ARBA" id="ARBA00023125"/>
    </source>
</evidence>
<dbReference type="Gene3D" id="1.10.357.10">
    <property type="entry name" value="Tetracycline Repressor, domain 2"/>
    <property type="match status" value="1"/>
</dbReference>
<dbReference type="GO" id="GO:0003700">
    <property type="term" value="F:DNA-binding transcription factor activity"/>
    <property type="evidence" value="ECO:0007669"/>
    <property type="project" value="TreeGrafter"/>
</dbReference>
<dbReference type="Proteomes" id="UP000320011">
    <property type="component" value="Unassembled WGS sequence"/>
</dbReference>
<evidence type="ECO:0000313" key="6">
    <source>
        <dbReference type="Proteomes" id="UP000320011"/>
    </source>
</evidence>
<evidence type="ECO:0000256" key="1">
    <source>
        <dbReference type="ARBA" id="ARBA00023015"/>
    </source>
</evidence>
<evidence type="ECO:0000256" key="3">
    <source>
        <dbReference type="ARBA" id="ARBA00023163"/>
    </source>
</evidence>
<dbReference type="InterPro" id="IPR050109">
    <property type="entry name" value="HTH-type_TetR-like_transc_reg"/>
</dbReference>
<dbReference type="SUPFAM" id="SSF46689">
    <property type="entry name" value="Homeodomain-like"/>
    <property type="match status" value="1"/>
</dbReference>
<organism evidence="5 6">
    <name type="scientific">Amycolatopsis rhizosphaerae</name>
    <dbReference type="NCBI Taxonomy" id="2053003"/>
    <lineage>
        <taxon>Bacteria</taxon>
        <taxon>Bacillati</taxon>
        <taxon>Actinomycetota</taxon>
        <taxon>Actinomycetes</taxon>
        <taxon>Pseudonocardiales</taxon>
        <taxon>Pseudonocardiaceae</taxon>
        <taxon>Amycolatopsis</taxon>
    </lineage>
</organism>
<feature type="domain" description="HTH tetR-type" evidence="4">
    <location>
        <begin position="24"/>
        <end position="71"/>
    </location>
</feature>
<evidence type="ECO:0000313" key="5">
    <source>
        <dbReference type="EMBL" id="TVT25447.1"/>
    </source>
</evidence>
<dbReference type="SUPFAM" id="SSF48498">
    <property type="entry name" value="Tetracyclin repressor-like, C-terminal domain"/>
    <property type="match status" value="1"/>
</dbReference>
<evidence type="ECO:0000259" key="4">
    <source>
        <dbReference type="Pfam" id="PF00440"/>
    </source>
</evidence>
<name>A0A558AMF1_9PSEU</name>
<keyword evidence="1" id="KW-0805">Transcription regulation</keyword>
<gene>
    <name evidence="5" type="ORF">FNH05_32135</name>
</gene>
<dbReference type="Gene3D" id="1.10.10.60">
    <property type="entry name" value="Homeodomain-like"/>
    <property type="match status" value="1"/>
</dbReference>
<protein>
    <submittedName>
        <fullName evidence="5">TetR family transcriptional regulator</fullName>
    </submittedName>
</protein>
<accession>A0A558AMF1</accession>
<dbReference type="Pfam" id="PF00440">
    <property type="entry name" value="TetR_N"/>
    <property type="match status" value="1"/>
</dbReference>